<reference evidence="1 2" key="1">
    <citation type="journal article" date="2021" name="Hortic Res">
        <title>High-quality reference genome and annotation aids understanding of berry development for evergreen blueberry (Vaccinium darrowii).</title>
        <authorList>
            <person name="Yu J."/>
            <person name="Hulse-Kemp A.M."/>
            <person name="Babiker E."/>
            <person name="Staton M."/>
        </authorList>
    </citation>
    <scope>NUCLEOTIDE SEQUENCE [LARGE SCALE GENOMIC DNA]</scope>
    <source>
        <strain evidence="2">cv. NJ 8807/NJ 8810</strain>
        <tissue evidence="1">Young leaf</tissue>
    </source>
</reference>
<gene>
    <name evidence="1" type="ORF">Vadar_005032</name>
</gene>
<name>A0ACB7WXS4_9ERIC</name>
<protein>
    <submittedName>
        <fullName evidence="1">Uncharacterized protein</fullName>
    </submittedName>
</protein>
<organism evidence="1 2">
    <name type="scientific">Vaccinium darrowii</name>
    <dbReference type="NCBI Taxonomy" id="229202"/>
    <lineage>
        <taxon>Eukaryota</taxon>
        <taxon>Viridiplantae</taxon>
        <taxon>Streptophyta</taxon>
        <taxon>Embryophyta</taxon>
        <taxon>Tracheophyta</taxon>
        <taxon>Spermatophyta</taxon>
        <taxon>Magnoliopsida</taxon>
        <taxon>eudicotyledons</taxon>
        <taxon>Gunneridae</taxon>
        <taxon>Pentapetalae</taxon>
        <taxon>asterids</taxon>
        <taxon>Ericales</taxon>
        <taxon>Ericaceae</taxon>
        <taxon>Vaccinioideae</taxon>
        <taxon>Vaccinieae</taxon>
        <taxon>Vaccinium</taxon>
    </lineage>
</organism>
<dbReference type="EMBL" id="CM037152">
    <property type="protein sequence ID" value="KAH7833311.1"/>
    <property type="molecule type" value="Genomic_DNA"/>
</dbReference>
<evidence type="ECO:0000313" key="2">
    <source>
        <dbReference type="Proteomes" id="UP000828048"/>
    </source>
</evidence>
<sequence length="377" mass="42181">MPNSIREGVNCSGGLRQTKVVKSDIDSSKEGINRNGSHKDFFENNGRSYAQVLYGDKFPIDNDTKAKATTRISVNEIDSERLSRSVVAKLKSLSALESIREAIHRNGVPVLEVKDMGGLWVVVTFPSSEQTLSIFDRELSWLNNWFDEVKKWSPTFEEARSRNIWISCYGVPLVQIRLTKLPVYGGEVLAIDDATAKGLSFAPGKIMIATKKWDRISDIIEIEVKGNFYEIRAVEEQVVIHGHVSVCGLDSSRVDSPVKMDNSKANSVDEANSRRDMDDCGWMKNNVVFKSCSNEVLLVEDSAVLVSHEVLVAEKGACVKMGDNSIQGDDSMPNSIEEGNACEKVEKFFSQEVDSKTDSTEHHHNFNEGDRMFLYWV</sequence>
<proteinExistence type="predicted"/>
<accession>A0ACB7WXS4</accession>
<evidence type="ECO:0000313" key="1">
    <source>
        <dbReference type="EMBL" id="KAH7833311.1"/>
    </source>
</evidence>
<keyword evidence="2" id="KW-1185">Reference proteome</keyword>
<dbReference type="Proteomes" id="UP000828048">
    <property type="component" value="Chromosome 2"/>
</dbReference>
<comment type="caution">
    <text evidence="1">The sequence shown here is derived from an EMBL/GenBank/DDBJ whole genome shotgun (WGS) entry which is preliminary data.</text>
</comment>